<proteinExistence type="predicted"/>
<dbReference type="EMBL" id="QXFU01000308">
    <property type="protein sequence ID" value="KAE9037143.1"/>
    <property type="molecule type" value="Genomic_DNA"/>
</dbReference>
<dbReference type="AlphaFoldDB" id="A0A6A3MVI9"/>
<protein>
    <submittedName>
        <fullName evidence="2">Uncharacterized protein</fullName>
    </submittedName>
</protein>
<gene>
    <name evidence="2" type="ORF">PR002_g6722</name>
</gene>
<name>A0A6A3MVI9_9STRA</name>
<evidence type="ECO:0000256" key="1">
    <source>
        <dbReference type="SAM" id="MobiDB-lite"/>
    </source>
</evidence>
<evidence type="ECO:0000313" key="3">
    <source>
        <dbReference type="Proteomes" id="UP000435112"/>
    </source>
</evidence>
<feature type="compositionally biased region" description="Basic residues" evidence="1">
    <location>
        <begin position="148"/>
        <end position="164"/>
    </location>
</feature>
<dbReference type="OrthoDB" id="129669at2759"/>
<reference evidence="2 3" key="1">
    <citation type="submission" date="2018-09" db="EMBL/GenBank/DDBJ databases">
        <title>Genomic investigation of the strawberry pathogen Phytophthora fragariae indicates pathogenicity is determined by transcriptional variation in three key races.</title>
        <authorList>
            <person name="Adams T.M."/>
            <person name="Armitage A.D."/>
            <person name="Sobczyk M.K."/>
            <person name="Bates H.J."/>
            <person name="Dunwell J.M."/>
            <person name="Nellist C.F."/>
            <person name="Harrison R.J."/>
        </authorList>
    </citation>
    <scope>NUCLEOTIDE SEQUENCE [LARGE SCALE GENOMIC DNA]</scope>
    <source>
        <strain evidence="2 3">SCRP324</strain>
    </source>
</reference>
<sequence length="194" mass="22032">MVVGDAVREEATRVADALCELVAQSLSERQSSIVKEAVSAVSSVYSEHLDKQKDELFATIKHMRDEQRAALAELKAQHSATVADMTERWGAQETAILTEMQLLRDELEAREVEHRNALEQLTKQNSSSRGLQRSPKLRARSRGDRSRSPSRRRGSYRSRSRSCSRPRNYVSPTHSSQQRSSNSTTSPKHRTYRH</sequence>
<feature type="compositionally biased region" description="Low complexity" evidence="1">
    <location>
        <begin position="165"/>
        <end position="186"/>
    </location>
</feature>
<accession>A0A6A3MVI9</accession>
<organism evidence="2 3">
    <name type="scientific">Phytophthora rubi</name>
    <dbReference type="NCBI Taxonomy" id="129364"/>
    <lineage>
        <taxon>Eukaryota</taxon>
        <taxon>Sar</taxon>
        <taxon>Stramenopiles</taxon>
        <taxon>Oomycota</taxon>
        <taxon>Peronosporomycetes</taxon>
        <taxon>Peronosporales</taxon>
        <taxon>Peronosporaceae</taxon>
        <taxon>Phytophthora</taxon>
    </lineage>
</organism>
<dbReference type="Proteomes" id="UP000435112">
    <property type="component" value="Unassembled WGS sequence"/>
</dbReference>
<feature type="compositionally biased region" description="Polar residues" evidence="1">
    <location>
        <begin position="119"/>
        <end position="131"/>
    </location>
</feature>
<feature type="region of interest" description="Disordered" evidence="1">
    <location>
        <begin position="118"/>
        <end position="194"/>
    </location>
</feature>
<comment type="caution">
    <text evidence="2">The sequence shown here is derived from an EMBL/GenBank/DDBJ whole genome shotgun (WGS) entry which is preliminary data.</text>
</comment>
<evidence type="ECO:0000313" key="2">
    <source>
        <dbReference type="EMBL" id="KAE9037143.1"/>
    </source>
</evidence>